<keyword evidence="1" id="KW-0677">Repeat</keyword>
<dbReference type="InterPro" id="IPR019734">
    <property type="entry name" value="TPR_rpt"/>
</dbReference>
<dbReference type="InterPro" id="IPR011990">
    <property type="entry name" value="TPR-like_helical_dom_sf"/>
</dbReference>
<dbReference type="AlphaFoldDB" id="A0A644TYR0"/>
<dbReference type="PROSITE" id="PS50005">
    <property type="entry name" value="TPR"/>
    <property type="match status" value="1"/>
</dbReference>
<accession>A0A644TYR0</accession>
<organism evidence="4">
    <name type="scientific">bioreactor metagenome</name>
    <dbReference type="NCBI Taxonomy" id="1076179"/>
    <lineage>
        <taxon>unclassified sequences</taxon>
        <taxon>metagenomes</taxon>
        <taxon>ecological metagenomes</taxon>
    </lineage>
</organism>
<evidence type="ECO:0000313" key="4">
    <source>
        <dbReference type="EMBL" id="MPL72136.1"/>
    </source>
</evidence>
<keyword evidence="3" id="KW-1133">Transmembrane helix</keyword>
<keyword evidence="3" id="KW-0472">Membrane</keyword>
<dbReference type="EMBL" id="VSSQ01000064">
    <property type="protein sequence ID" value="MPL72136.1"/>
    <property type="molecule type" value="Genomic_DNA"/>
</dbReference>
<sequence>MVKKLFADIEFLITFTIIHFLLFMFRKYFSIIVPLIILFSISASAQANASDYLKAAITATEQKQYTRAIALCDAAINKNNTYSAAYFHRGYNKLLIKDYEGAIVDFTVCLDLSPDNLWAYLYRGHANQKAGNSWSATRDFNSARKIDSIETLAFMTANIFRSSLGK</sequence>
<keyword evidence="3" id="KW-0812">Transmembrane</keyword>
<gene>
    <name evidence="4" type="ORF">SDC9_17916</name>
</gene>
<dbReference type="InterPro" id="IPR050498">
    <property type="entry name" value="Ycf3"/>
</dbReference>
<evidence type="ECO:0000256" key="2">
    <source>
        <dbReference type="ARBA" id="ARBA00022803"/>
    </source>
</evidence>
<evidence type="ECO:0000256" key="3">
    <source>
        <dbReference type="SAM" id="Phobius"/>
    </source>
</evidence>
<comment type="caution">
    <text evidence="4">The sequence shown here is derived from an EMBL/GenBank/DDBJ whole genome shotgun (WGS) entry which is preliminary data.</text>
</comment>
<name>A0A644TYR0_9ZZZZ</name>
<protein>
    <recommendedName>
        <fullName evidence="5">Tetratricopeptide repeat protein</fullName>
    </recommendedName>
</protein>
<dbReference type="PANTHER" id="PTHR44858">
    <property type="entry name" value="TETRATRICOPEPTIDE REPEAT PROTEIN 6"/>
    <property type="match status" value="1"/>
</dbReference>
<keyword evidence="2" id="KW-0802">TPR repeat</keyword>
<dbReference type="SUPFAM" id="SSF48452">
    <property type="entry name" value="TPR-like"/>
    <property type="match status" value="1"/>
</dbReference>
<reference evidence="4" key="1">
    <citation type="submission" date="2019-08" db="EMBL/GenBank/DDBJ databases">
        <authorList>
            <person name="Kucharzyk K."/>
            <person name="Murdoch R.W."/>
            <person name="Higgins S."/>
            <person name="Loffler F."/>
        </authorList>
    </citation>
    <scope>NUCLEOTIDE SEQUENCE</scope>
</reference>
<evidence type="ECO:0008006" key="5">
    <source>
        <dbReference type="Google" id="ProtNLM"/>
    </source>
</evidence>
<feature type="transmembrane region" description="Helical" evidence="3">
    <location>
        <begin position="5"/>
        <end position="22"/>
    </location>
</feature>
<dbReference type="SMART" id="SM00028">
    <property type="entry name" value="TPR"/>
    <property type="match status" value="3"/>
</dbReference>
<dbReference type="Gene3D" id="1.25.40.10">
    <property type="entry name" value="Tetratricopeptide repeat domain"/>
    <property type="match status" value="1"/>
</dbReference>
<dbReference type="PANTHER" id="PTHR44858:SF1">
    <property type="entry name" value="UDP-N-ACETYLGLUCOSAMINE--PEPTIDE N-ACETYLGLUCOSAMINYLTRANSFERASE SPINDLY-RELATED"/>
    <property type="match status" value="1"/>
</dbReference>
<feature type="transmembrane region" description="Helical" evidence="3">
    <location>
        <begin position="28"/>
        <end position="45"/>
    </location>
</feature>
<proteinExistence type="predicted"/>
<evidence type="ECO:0000256" key="1">
    <source>
        <dbReference type="ARBA" id="ARBA00022737"/>
    </source>
</evidence>